<evidence type="ECO:0000313" key="3">
    <source>
        <dbReference type="Proteomes" id="UP000000560"/>
    </source>
</evidence>
<dbReference type="EMBL" id="BN001304">
    <property type="protein sequence ID" value="CBF79009.1"/>
    <property type="molecule type" value="Genomic_DNA"/>
</dbReference>
<name>Q5AX47_EMENI</name>
<feature type="region of interest" description="Disordered" evidence="1">
    <location>
        <begin position="170"/>
        <end position="212"/>
    </location>
</feature>
<dbReference type="KEGG" id="ani:ANIA_07133"/>
<dbReference type="HOGENOM" id="CLU_1111387_0_0_1"/>
<proteinExistence type="predicted"/>
<evidence type="ECO:0000256" key="1">
    <source>
        <dbReference type="SAM" id="MobiDB-lite"/>
    </source>
</evidence>
<keyword evidence="3" id="KW-1185">Reference proteome</keyword>
<dbReference type="InParanoid" id="Q5AX47"/>
<feature type="compositionally biased region" description="Basic and acidic residues" evidence="1">
    <location>
        <begin position="176"/>
        <end position="212"/>
    </location>
</feature>
<reference evidence="3" key="1">
    <citation type="journal article" date="2005" name="Nature">
        <title>Sequencing of Aspergillus nidulans and comparative analysis with A. fumigatus and A. oryzae.</title>
        <authorList>
            <person name="Galagan J.E."/>
            <person name="Calvo S.E."/>
            <person name="Cuomo C."/>
            <person name="Ma L.J."/>
            <person name="Wortman J.R."/>
            <person name="Batzoglou S."/>
            <person name="Lee S.I."/>
            <person name="Basturkmen M."/>
            <person name="Spevak C.C."/>
            <person name="Clutterbuck J."/>
            <person name="Kapitonov V."/>
            <person name="Jurka J."/>
            <person name="Scazzocchio C."/>
            <person name="Farman M."/>
            <person name="Butler J."/>
            <person name="Purcell S."/>
            <person name="Harris S."/>
            <person name="Braus G.H."/>
            <person name="Draht O."/>
            <person name="Busch S."/>
            <person name="D'Enfert C."/>
            <person name="Bouchier C."/>
            <person name="Goldman G.H."/>
            <person name="Bell-Pedersen D."/>
            <person name="Griffiths-Jones S."/>
            <person name="Doonan J.H."/>
            <person name="Yu J."/>
            <person name="Vienken K."/>
            <person name="Pain A."/>
            <person name="Freitag M."/>
            <person name="Selker E.U."/>
            <person name="Archer D.B."/>
            <person name="Penalva M.A."/>
            <person name="Oakley B.R."/>
            <person name="Momany M."/>
            <person name="Tanaka T."/>
            <person name="Kumagai T."/>
            <person name="Asai K."/>
            <person name="Machida M."/>
            <person name="Nierman W.C."/>
            <person name="Denning D.W."/>
            <person name="Caddick M."/>
            <person name="Hynes M."/>
            <person name="Paoletti M."/>
            <person name="Fischer R."/>
            <person name="Miller B."/>
            <person name="Dyer P."/>
            <person name="Sachs M.S."/>
            <person name="Osmani S.A."/>
            <person name="Birren B.W."/>
        </authorList>
    </citation>
    <scope>NUCLEOTIDE SEQUENCE [LARGE SCALE GENOMIC DNA]</scope>
    <source>
        <strain evidence="3">FGSC A4 / ATCC 38163 / CBS 112.46 / NRRL 194 / M139</strain>
    </source>
</reference>
<sequence>MPSIRDNDLRKSPEYCHYLEAVKDGELTLPDFKIDDNGVPDIHPYEVYCRVKGCLKRTSLTSQVAWYEGLFEGTVLPTPTPTKKRKRAATKSKDHNTKGVENSNEGEAGNDQDNGEGPSSGPSAVRVARQLNQLVRKEPYPARPVATQRAKPYCEFWRFFSSIDEAKGASMQPHMDNAKETSNEESVLNKENEHENEEEKAAEPEEVQGDGRHVSEHLAITPFAQLNSGEDNSIATNLDLRDFGLNLESI</sequence>
<evidence type="ECO:0000313" key="2">
    <source>
        <dbReference type="EMBL" id="CBF79009.1"/>
    </source>
</evidence>
<dbReference type="AlphaFoldDB" id="Q5AX47"/>
<reference evidence="3" key="2">
    <citation type="journal article" date="2009" name="Fungal Genet. Biol.">
        <title>The 2008 update of the Aspergillus nidulans genome annotation: a community effort.</title>
        <authorList>
            <person name="Wortman J.R."/>
            <person name="Gilsenan J.M."/>
            <person name="Joardar V."/>
            <person name="Deegan J."/>
            <person name="Clutterbuck J."/>
            <person name="Andersen M.R."/>
            <person name="Archer D."/>
            <person name="Bencina M."/>
            <person name="Braus G."/>
            <person name="Coutinho P."/>
            <person name="von Dohren H."/>
            <person name="Doonan J."/>
            <person name="Driessen A.J."/>
            <person name="Durek P."/>
            <person name="Espeso E."/>
            <person name="Fekete E."/>
            <person name="Flipphi M."/>
            <person name="Estrada C.G."/>
            <person name="Geysens S."/>
            <person name="Goldman G."/>
            <person name="de Groot P.W."/>
            <person name="Hansen K."/>
            <person name="Harris S.D."/>
            <person name="Heinekamp T."/>
            <person name="Helmstaedt K."/>
            <person name="Henrissat B."/>
            <person name="Hofmann G."/>
            <person name="Homan T."/>
            <person name="Horio T."/>
            <person name="Horiuchi H."/>
            <person name="James S."/>
            <person name="Jones M."/>
            <person name="Karaffa L."/>
            <person name="Karanyi Z."/>
            <person name="Kato M."/>
            <person name="Keller N."/>
            <person name="Kelly D.E."/>
            <person name="Kiel J.A."/>
            <person name="Kim J.M."/>
            <person name="van der Klei I.J."/>
            <person name="Klis F.M."/>
            <person name="Kovalchuk A."/>
            <person name="Krasevec N."/>
            <person name="Kubicek C.P."/>
            <person name="Liu B."/>
            <person name="Maccabe A."/>
            <person name="Meyer V."/>
            <person name="Mirabito P."/>
            <person name="Miskei M."/>
            <person name="Mos M."/>
            <person name="Mullins J."/>
            <person name="Nelson D.R."/>
            <person name="Nielsen J."/>
            <person name="Oakley B.R."/>
            <person name="Osmani S.A."/>
            <person name="Pakula T."/>
            <person name="Paszewski A."/>
            <person name="Paulsen I."/>
            <person name="Pilsyk S."/>
            <person name="Pocsi I."/>
            <person name="Punt P.J."/>
            <person name="Ram A.F."/>
            <person name="Ren Q."/>
            <person name="Robellet X."/>
            <person name="Robson G."/>
            <person name="Seiboth B."/>
            <person name="van Solingen P."/>
            <person name="Specht T."/>
            <person name="Sun J."/>
            <person name="Taheri-Talesh N."/>
            <person name="Takeshita N."/>
            <person name="Ussery D."/>
            <person name="vanKuyk P.A."/>
            <person name="Visser H."/>
            <person name="van de Vondervoort P.J."/>
            <person name="de Vries R.P."/>
            <person name="Walton J."/>
            <person name="Xiang X."/>
            <person name="Xiong Y."/>
            <person name="Zeng A.P."/>
            <person name="Brandt B.W."/>
            <person name="Cornell M.J."/>
            <person name="van den Hondel C.A."/>
            <person name="Visser J."/>
            <person name="Oliver S.G."/>
            <person name="Turner G."/>
        </authorList>
    </citation>
    <scope>GENOME REANNOTATION</scope>
    <source>
        <strain evidence="3">FGSC A4 / ATCC 38163 / CBS 112.46 / NRRL 194 / M139</strain>
    </source>
</reference>
<gene>
    <name evidence="2" type="ORF">ANIA_07133</name>
</gene>
<feature type="region of interest" description="Disordered" evidence="1">
    <location>
        <begin position="77"/>
        <end position="123"/>
    </location>
</feature>
<accession>C8VD94</accession>
<dbReference type="GeneID" id="2870203"/>
<organism evidence="2 3">
    <name type="scientific">Emericella nidulans (strain FGSC A4 / ATCC 38163 / CBS 112.46 / NRRL 194 / M139)</name>
    <name type="common">Aspergillus nidulans</name>
    <dbReference type="NCBI Taxonomy" id="227321"/>
    <lineage>
        <taxon>Eukaryota</taxon>
        <taxon>Fungi</taxon>
        <taxon>Dikarya</taxon>
        <taxon>Ascomycota</taxon>
        <taxon>Pezizomycotina</taxon>
        <taxon>Eurotiomycetes</taxon>
        <taxon>Eurotiomycetidae</taxon>
        <taxon>Eurotiales</taxon>
        <taxon>Aspergillaceae</taxon>
        <taxon>Aspergillus</taxon>
        <taxon>Aspergillus subgen. Nidulantes</taxon>
    </lineage>
</organism>
<dbReference type="RefSeq" id="XP_664737.1">
    <property type="nucleotide sequence ID" value="XM_659645.1"/>
</dbReference>
<accession>Q5AX47</accession>
<protein>
    <submittedName>
        <fullName evidence="2">Uncharacterized protein</fullName>
    </submittedName>
</protein>
<dbReference type="Proteomes" id="UP000000560">
    <property type="component" value="Chromosome IV"/>
</dbReference>